<comment type="catalytic activity">
    <reaction evidence="13 14">
        <text>coproporphyrinogen III + 2 S-adenosyl-L-methionine = protoporphyrinogen IX + 2 5'-deoxyadenosine + 2 L-methionine + 2 CO2</text>
        <dbReference type="Rhea" id="RHEA:15425"/>
        <dbReference type="ChEBI" id="CHEBI:16526"/>
        <dbReference type="ChEBI" id="CHEBI:17319"/>
        <dbReference type="ChEBI" id="CHEBI:57307"/>
        <dbReference type="ChEBI" id="CHEBI:57309"/>
        <dbReference type="ChEBI" id="CHEBI:57844"/>
        <dbReference type="ChEBI" id="CHEBI:59789"/>
        <dbReference type="EC" id="1.3.98.3"/>
    </reaction>
</comment>
<dbReference type="EC" id="1.3.98.3" evidence="14"/>
<feature type="binding site" evidence="15">
    <location>
        <begin position="62"/>
        <end position="64"/>
    </location>
    <ligand>
        <name>S-adenosyl-L-methionine</name>
        <dbReference type="ChEBI" id="CHEBI:59789"/>
        <label>2</label>
    </ligand>
</feature>
<keyword evidence="10 14" id="KW-0408">Iron</keyword>
<evidence type="ECO:0000256" key="12">
    <source>
        <dbReference type="ARBA" id="ARBA00023244"/>
    </source>
</evidence>
<dbReference type="InterPro" id="IPR058240">
    <property type="entry name" value="rSAM_sf"/>
</dbReference>
<feature type="binding site" evidence="16">
    <location>
        <position position="60"/>
    </location>
    <ligand>
        <name>[4Fe-4S] cluster</name>
        <dbReference type="ChEBI" id="CHEBI:49883"/>
        <note>4Fe-4S-S-AdoMet</note>
    </ligand>
</feature>
<evidence type="ECO:0000313" key="19">
    <source>
        <dbReference type="Proteomes" id="UP000031971"/>
    </source>
</evidence>
<protein>
    <recommendedName>
        <fullName evidence="14">Coproporphyrinogen-III oxidase</fullName>
        <ecNumber evidence="14">1.3.98.3</ecNumber>
    </recommendedName>
</protein>
<dbReference type="GO" id="GO:0051539">
    <property type="term" value="F:4 iron, 4 sulfur cluster binding"/>
    <property type="evidence" value="ECO:0007669"/>
    <property type="project" value="UniProtKB-KW"/>
</dbReference>
<proteinExistence type="inferred from homology"/>
<feature type="binding site" evidence="16">
    <location>
        <position position="63"/>
    </location>
    <ligand>
        <name>[4Fe-4S] cluster</name>
        <dbReference type="ChEBI" id="CHEBI:49883"/>
        <note>4Fe-4S-S-AdoMet</note>
    </ligand>
</feature>
<dbReference type="SFLD" id="SFLDS00029">
    <property type="entry name" value="Radical_SAM"/>
    <property type="match status" value="1"/>
</dbReference>
<evidence type="ECO:0000256" key="11">
    <source>
        <dbReference type="ARBA" id="ARBA00023014"/>
    </source>
</evidence>
<comment type="subcellular location">
    <subcellularLocation>
        <location evidence="1 14">Cytoplasm</location>
    </subcellularLocation>
</comment>
<comment type="subunit">
    <text evidence="4">Monomer.</text>
</comment>
<keyword evidence="5 14" id="KW-0004">4Fe-4S</keyword>
<keyword evidence="12 14" id="KW-0627">Porphyrin biosynthesis</keyword>
<evidence type="ECO:0000256" key="9">
    <source>
        <dbReference type="ARBA" id="ARBA00023002"/>
    </source>
</evidence>
<dbReference type="SMART" id="SM00729">
    <property type="entry name" value="Elp3"/>
    <property type="match status" value="1"/>
</dbReference>
<evidence type="ECO:0000256" key="14">
    <source>
        <dbReference type="PIRNR" id="PIRNR000167"/>
    </source>
</evidence>
<reference evidence="18 19" key="1">
    <citation type="submission" date="2015-01" db="EMBL/GenBank/DDBJ databases">
        <title>Genome Sequence of Magnetospirillum magnetotacticum Strain MS-1.</title>
        <authorList>
            <person name="Marinov G.K."/>
            <person name="Smalley M.D."/>
            <person name="DeSalvo G."/>
        </authorList>
    </citation>
    <scope>NUCLEOTIDE SEQUENCE [LARGE SCALE GENOMIC DNA]</scope>
    <source>
        <strain evidence="18 19">MS-1</strain>
    </source>
</reference>
<feature type="binding site" evidence="15">
    <location>
        <position position="140"/>
    </location>
    <ligand>
        <name>S-adenosyl-L-methionine</name>
        <dbReference type="ChEBI" id="CHEBI:59789"/>
        <label>1</label>
    </ligand>
</feature>
<dbReference type="GO" id="GO:0046872">
    <property type="term" value="F:metal ion binding"/>
    <property type="evidence" value="ECO:0007669"/>
    <property type="project" value="UniProtKB-KW"/>
</dbReference>
<evidence type="ECO:0000256" key="1">
    <source>
        <dbReference type="ARBA" id="ARBA00004496"/>
    </source>
</evidence>
<dbReference type="Gene3D" id="1.10.10.920">
    <property type="match status" value="1"/>
</dbReference>
<dbReference type="InterPro" id="IPR004558">
    <property type="entry name" value="Coprogen_oxidase_HemN"/>
</dbReference>
<comment type="similarity">
    <text evidence="3 14">Belongs to the anaerobic coproporphyrinogen-III oxidase family.</text>
</comment>
<dbReference type="PIRSF" id="PIRSF000167">
    <property type="entry name" value="HemN"/>
    <property type="match status" value="1"/>
</dbReference>
<dbReference type="InterPro" id="IPR013785">
    <property type="entry name" value="Aldolase_TIM"/>
</dbReference>
<dbReference type="Pfam" id="PF06969">
    <property type="entry name" value="HemN_C"/>
    <property type="match status" value="1"/>
</dbReference>
<evidence type="ECO:0000256" key="5">
    <source>
        <dbReference type="ARBA" id="ARBA00022485"/>
    </source>
</evidence>
<dbReference type="GO" id="GO:0051989">
    <property type="term" value="F:coproporphyrinogen dehydrogenase activity"/>
    <property type="evidence" value="ECO:0007669"/>
    <property type="project" value="UniProtKB-EC"/>
</dbReference>
<feature type="binding site" evidence="15">
    <location>
        <position position="107"/>
    </location>
    <ligand>
        <name>S-adenosyl-L-methionine</name>
        <dbReference type="ChEBI" id="CHEBI:59789"/>
        <label>1</label>
    </ligand>
</feature>
<feature type="binding site" evidence="15">
    <location>
        <position position="50"/>
    </location>
    <ligand>
        <name>S-adenosyl-L-methionine</name>
        <dbReference type="ChEBI" id="CHEBI:59789"/>
        <label>1</label>
    </ligand>
</feature>
<name>A0A0C2YFY1_PARME</name>
<comment type="pathway">
    <text evidence="2 14">Porphyrin-containing compound metabolism; protoporphyrin-IX biosynthesis; protoporphyrinogen-IX from coproporphyrinogen-III (AdoMet route): step 1/1.</text>
</comment>
<evidence type="ECO:0000256" key="15">
    <source>
        <dbReference type="PIRSR" id="PIRSR000167-1"/>
    </source>
</evidence>
<comment type="cofactor">
    <cofactor evidence="14 16">
        <name>[4Fe-4S] cluster</name>
        <dbReference type="ChEBI" id="CHEBI:49883"/>
    </cofactor>
    <text evidence="14 16">Binds 1 [4Fe-4S] cluster. The cluster is coordinated with 3 cysteines and an exchangeable S-adenosyl-L-methionine.</text>
</comment>
<dbReference type="InterPro" id="IPR034505">
    <property type="entry name" value="Coproporphyrinogen-III_oxidase"/>
</dbReference>
<evidence type="ECO:0000256" key="4">
    <source>
        <dbReference type="ARBA" id="ARBA00011245"/>
    </source>
</evidence>
<keyword evidence="19" id="KW-1185">Reference proteome</keyword>
<feature type="binding site" evidence="15">
    <location>
        <position position="239"/>
    </location>
    <ligand>
        <name>S-adenosyl-L-methionine</name>
        <dbReference type="ChEBI" id="CHEBI:59789"/>
        <label>2</label>
    </ligand>
</feature>
<dbReference type="GO" id="GO:0004109">
    <property type="term" value="F:coproporphyrinogen oxidase activity"/>
    <property type="evidence" value="ECO:0007669"/>
    <property type="project" value="InterPro"/>
</dbReference>
<keyword evidence="8 14" id="KW-0479">Metal-binding</keyword>
<dbReference type="InterPro" id="IPR006638">
    <property type="entry name" value="Elp3/MiaA/NifB-like_rSAM"/>
</dbReference>
<dbReference type="UniPathway" id="UPA00251">
    <property type="reaction ID" value="UER00323"/>
</dbReference>
<evidence type="ECO:0000313" key="18">
    <source>
        <dbReference type="EMBL" id="KIL98634.1"/>
    </source>
</evidence>
<keyword evidence="11 14" id="KW-0411">Iron-sulfur</keyword>
<dbReference type="Gene3D" id="3.20.20.70">
    <property type="entry name" value="Aldolase class I"/>
    <property type="match status" value="1"/>
</dbReference>
<keyword evidence="7 14" id="KW-0949">S-adenosyl-L-methionine</keyword>
<dbReference type="Proteomes" id="UP000031971">
    <property type="component" value="Unassembled WGS sequence"/>
</dbReference>
<evidence type="ECO:0000259" key="17">
    <source>
        <dbReference type="PROSITE" id="PS51918"/>
    </source>
</evidence>
<evidence type="ECO:0000256" key="6">
    <source>
        <dbReference type="ARBA" id="ARBA00022490"/>
    </source>
</evidence>
<evidence type="ECO:0000256" key="13">
    <source>
        <dbReference type="ARBA" id="ARBA00048321"/>
    </source>
</evidence>
<feature type="domain" description="Radical SAM core" evidence="17">
    <location>
        <begin position="41"/>
        <end position="276"/>
    </location>
</feature>
<keyword evidence="6 14" id="KW-0963">Cytoplasm</keyword>
<evidence type="ECO:0000256" key="10">
    <source>
        <dbReference type="ARBA" id="ARBA00023004"/>
    </source>
</evidence>
<dbReference type="PANTHER" id="PTHR13932">
    <property type="entry name" value="COPROPORPHYRINIGEN III OXIDASE"/>
    <property type="match status" value="1"/>
</dbReference>
<dbReference type="EMBL" id="JXSL01000027">
    <property type="protein sequence ID" value="KIL98634.1"/>
    <property type="molecule type" value="Genomic_DNA"/>
</dbReference>
<accession>A0A0C2YFY1</accession>
<dbReference type="GO" id="GO:0005737">
    <property type="term" value="C:cytoplasm"/>
    <property type="evidence" value="ECO:0007669"/>
    <property type="project" value="UniProtKB-SubCell"/>
</dbReference>
<feature type="binding site" evidence="15">
    <location>
        <position position="204"/>
    </location>
    <ligand>
        <name>S-adenosyl-L-methionine</name>
        <dbReference type="ChEBI" id="CHEBI:59789"/>
        <label>2</label>
    </ligand>
</feature>
<keyword evidence="9 14" id="KW-0560">Oxidoreductase</keyword>
<dbReference type="CDD" id="cd01335">
    <property type="entry name" value="Radical_SAM"/>
    <property type="match status" value="1"/>
</dbReference>
<dbReference type="OrthoDB" id="9808022at2"/>
<dbReference type="AlphaFoldDB" id="A0A0C2YFY1"/>
<dbReference type="SFLD" id="SFLDG01065">
    <property type="entry name" value="anaerobic_coproporphyrinogen-I"/>
    <property type="match status" value="1"/>
</dbReference>
<comment type="caution">
    <text evidence="18">The sequence shown here is derived from an EMBL/GenBank/DDBJ whole genome shotgun (WGS) entry which is preliminary data.</text>
</comment>
<feature type="binding site" evidence="16">
    <location>
        <position position="56"/>
    </location>
    <ligand>
        <name>[4Fe-4S] cluster</name>
        <dbReference type="ChEBI" id="CHEBI:49883"/>
        <note>4Fe-4S-S-AdoMet</note>
    </ligand>
</feature>
<evidence type="ECO:0000256" key="7">
    <source>
        <dbReference type="ARBA" id="ARBA00022691"/>
    </source>
</evidence>
<dbReference type="Pfam" id="PF04055">
    <property type="entry name" value="Radical_SAM"/>
    <property type="match status" value="1"/>
</dbReference>
<evidence type="ECO:0000256" key="3">
    <source>
        <dbReference type="ARBA" id="ARBA00005493"/>
    </source>
</evidence>
<evidence type="ECO:0000256" key="16">
    <source>
        <dbReference type="PIRSR" id="PIRSR000167-2"/>
    </source>
</evidence>
<gene>
    <name evidence="18" type="ORF">CCC_02084</name>
</gene>
<dbReference type="PROSITE" id="PS51918">
    <property type="entry name" value="RADICAL_SAM"/>
    <property type="match status" value="1"/>
</dbReference>
<feature type="binding site" evidence="15">
    <location>
        <position position="179"/>
    </location>
    <ligand>
        <name>S-adenosyl-L-methionine</name>
        <dbReference type="ChEBI" id="CHEBI:59789"/>
        <label>2</label>
    </ligand>
</feature>
<evidence type="ECO:0000256" key="2">
    <source>
        <dbReference type="ARBA" id="ARBA00004785"/>
    </source>
</evidence>
<dbReference type="NCBIfam" id="TIGR00538">
    <property type="entry name" value="hemN"/>
    <property type="match status" value="1"/>
</dbReference>
<organism evidence="18 19">
    <name type="scientific">Paramagnetospirillum magnetotacticum MS-1</name>
    <dbReference type="NCBI Taxonomy" id="272627"/>
    <lineage>
        <taxon>Bacteria</taxon>
        <taxon>Pseudomonadati</taxon>
        <taxon>Pseudomonadota</taxon>
        <taxon>Alphaproteobacteria</taxon>
        <taxon>Rhodospirillales</taxon>
        <taxon>Magnetospirillaceae</taxon>
        <taxon>Paramagnetospirillum</taxon>
    </lineage>
</organism>
<dbReference type="InterPro" id="IPR007197">
    <property type="entry name" value="rSAM"/>
</dbReference>
<evidence type="ECO:0000256" key="8">
    <source>
        <dbReference type="ARBA" id="ARBA00022723"/>
    </source>
</evidence>
<dbReference type="RefSeq" id="WP_009867269.1">
    <property type="nucleotide sequence ID" value="NZ_JXSL01000027.1"/>
</dbReference>
<feature type="binding site" evidence="15">
    <location>
        <position position="167"/>
    </location>
    <ligand>
        <name>S-adenosyl-L-methionine</name>
        <dbReference type="ChEBI" id="CHEBI:59789"/>
        <label>2</label>
    </ligand>
</feature>
<dbReference type="PANTHER" id="PTHR13932:SF6">
    <property type="entry name" value="OXYGEN-INDEPENDENT COPROPORPHYRINOGEN III OXIDASE"/>
    <property type="match status" value="1"/>
</dbReference>
<feature type="binding site" evidence="15">
    <location>
        <position position="326"/>
    </location>
    <ligand>
        <name>S-adenosyl-L-methionine</name>
        <dbReference type="ChEBI" id="CHEBI:59789"/>
        <label>1</label>
    </ligand>
</feature>
<dbReference type="SUPFAM" id="SSF102114">
    <property type="entry name" value="Radical SAM enzymes"/>
    <property type="match status" value="1"/>
</dbReference>
<dbReference type="STRING" id="272627.CCC_02084"/>
<dbReference type="GO" id="GO:0006782">
    <property type="term" value="P:protoporphyrinogen IX biosynthetic process"/>
    <property type="evidence" value="ECO:0007669"/>
    <property type="project" value="UniProtKB-UniPathway"/>
</dbReference>
<sequence>MRPDLAAKYDLRVPRYTSYPTAPHFHPGVTGETYRGWLGGIDPNLELSLYLHIAFCAEMCWFCGCHTKITKRYAPVAAYMDALWREVELVAEALPTRMTARHIHFGGGSPTILSSEDFVRTIDLLKSRFILKAGAEVAVELDPRTADESYVKAMAGAGVTRASIGVQDLDDKVQQAINRIQPYEVTERVVEWLGKHGVPEVNIDLIYGLPHQSLDGLLATIDKAVRGFRPKRVALFGYAHVPWMKKHQRLIPEETLPDTNTRWQQYEQGCKLLTETLGYVQIGLDHFAAPDDAMAIALRNKRLHRNFQGYTTDSATTLIGFGASGIGSLPQGYVVNDGEVHAYQRSVAEGRLATSRGIAISPDDILRREIIERLMCDLEIDLDAVAGRHGADGSQFGAELASLAPLQADGLVEVTGHRIHVTEEGRTLVRAVCAAFDRYLKMGEQRHSKAV</sequence>
<dbReference type="InterPro" id="IPR010723">
    <property type="entry name" value="HemN_C"/>
</dbReference>